<name>A0A932I4A9_UNCTE</name>
<reference evidence="2" key="1">
    <citation type="submission" date="2020-07" db="EMBL/GenBank/DDBJ databases">
        <title>Huge and variable diversity of episymbiotic CPR bacteria and DPANN archaea in groundwater ecosystems.</title>
        <authorList>
            <person name="He C.Y."/>
            <person name="Keren R."/>
            <person name="Whittaker M."/>
            <person name="Farag I.F."/>
            <person name="Doudna J."/>
            <person name="Cate J.H.D."/>
            <person name="Banfield J.F."/>
        </authorList>
    </citation>
    <scope>NUCLEOTIDE SEQUENCE</scope>
    <source>
        <strain evidence="2">NC_groundwater_763_Ag_S-0.2um_68_21</strain>
    </source>
</reference>
<evidence type="ECO:0000313" key="2">
    <source>
        <dbReference type="EMBL" id="MBI3129497.1"/>
    </source>
</evidence>
<dbReference type="AlphaFoldDB" id="A0A932I4A9"/>
<protein>
    <submittedName>
        <fullName evidence="2">Uncharacterized protein</fullName>
    </submittedName>
</protein>
<dbReference type="Proteomes" id="UP000782312">
    <property type="component" value="Unassembled WGS sequence"/>
</dbReference>
<accession>A0A932I4A9</accession>
<evidence type="ECO:0000256" key="1">
    <source>
        <dbReference type="SAM" id="MobiDB-lite"/>
    </source>
</evidence>
<organism evidence="2 3">
    <name type="scientific">Tectimicrobiota bacterium</name>
    <dbReference type="NCBI Taxonomy" id="2528274"/>
    <lineage>
        <taxon>Bacteria</taxon>
        <taxon>Pseudomonadati</taxon>
        <taxon>Nitrospinota/Tectimicrobiota group</taxon>
        <taxon>Candidatus Tectimicrobiota</taxon>
    </lineage>
</organism>
<sequence length="159" mass="17608">MPRPKIAKQLAKPDLPPYSLQGVISLLLKGWTHQKVADLYGVSRQAITQKVKGLWELLDPERLEAYEANRAKLLSGVEADLLELFGNRSKREKATLGNVAYAFTQIHQARRLEGGESTANFSLRAVVEAVNRENMAKREPEKAREATGAGERARDEAGA</sequence>
<dbReference type="EMBL" id="JACPUR010000041">
    <property type="protein sequence ID" value="MBI3129497.1"/>
    <property type="molecule type" value="Genomic_DNA"/>
</dbReference>
<evidence type="ECO:0000313" key="3">
    <source>
        <dbReference type="Proteomes" id="UP000782312"/>
    </source>
</evidence>
<proteinExistence type="predicted"/>
<feature type="region of interest" description="Disordered" evidence="1">
    <location>
        <begin position="134"/>
        <end position="159"/>
    </location>
</feature>
<comment type="caution">
    <text evidence="2">The sequence shown here is derived from an EMBL/GenBank/DDBJ whole genome shotgun (WGS) entry which is preliminary data.</text>
</comment>
<gene>
    <name evidence="2" type="ORF">HYZ11_17960</name>
</gene>